<gene>
    <name evidence="1" type="ORF">B7R21_14165</name>
</gene>
<dbReference type="EMBL" id="NBXA01000026">
    <property type="protein sequence ID" value="RFA07356.1"/>
    <property type="molecule type" value="Genomic_DNA"/>
</dbReference>
<protein>
    <recommendedName>
        <fullName evidence="3">AbiEi antitoxin C-terminal domain-containing protein</fullName>
    </recommendedName>
</protein>
<organism evidence="1 2">
    <name type="scientific">Subtercola boreus</name>
    <dbReference type="NCBI Taxonomy" id="120213"/>
    <lineage>
        <taxon>Bacteria</taxon>
        <taxon>Bacillati</taxon>
        <taxon>Actinomycetota</taxon>
        <taxon>Actinomycetes</taxon>
        <taxon>Micrococcales</taxon>
        <taxon>Microbacteriaceae</taxon>
        <taxon>Subtercola</taxon>
    </lineage>
</organism>
<evidence type="ECO:0000313" key="1">
    <source>
        <dbReference type="EMBL" id="RFA07356.1"/>
    </source>
</evidence>
<evidence type="ECO:0000313" key="2">
    <source>
        <dbReference type="Proteomes" id="UP000256709"/>
    </source>
</evidence>
<comment type="caution">
    <text evidence="1">The sequence shown here is derived from an EMBL/GenBank/DDBJ whole genome shotgun (WGS) entry which is preliminary data.</text>
</comment>
<dbReference type="AlphaFoldDB" id="A0A3E0VBS9"/>
<accession>A0A3E0VBS9</accession>
<reference evidence="1 2" key="1">
    <citation type="submission" date="2017-04" db="EMBL/GenBank/DDBJ databases">
        <title>Comparative genome analysis of Subtercola boreus.</title>
        <authorList>
            <person name="Cho Y.-J."/>
            <person name="Cho A."/>
            <person name="Kim O.-S."/>
            <person name="Lee J.-I."/>
        </authorList>
    </citation>
    <scope>NUCLEOTIDE SEQUENCE [LARGE SCALE GENOMIC DNA]</scope>
    <source>
        <strain evidence="1 2">P27444</strain>
    </source>
</reference>
<dbReference type="Proteomes" id="UP000256709">
    <property type="component" value="Unassembled WGS sequence"/>
</dbReference>
<proteinExistence type="predicted"/>
<name>A0A3E0VBS9_9MICO</name>
<sequence length="246" mass="27243">MIVSGESAAAVWGYPRIGAFPTEVHLTTMTGPSAHNGPGVRVHRDLVPPEDLSSHRGLTLTSPARTLIDLARTASAMQSLAAVDSALRRRPNEAGSTTKADLCHQLGRVTTKRGTARARWVVEFSDGGAANPGESWSRLRIAELGFVPARLQTEHPNPLGGRYYTDFEWPELRLIGEFDGKGKYLKPEYLGSLTPGEAVYREKRREDHLRDRGYRFVRWGWPELEHSERLASLLSGAGVPRLRPAR</sequence>
<evidence type="ECO:0008006" key="3">
    <source>
        <dbReference type="Google" id="ProtNLM"/>
    </source>
</evidence>